<evidence type="ECO:0000256" key="12">
    <source>
        <dbReference type="PIRSR" id="PIRSR000171-1"/>
    </source>
</evidence>
<comment type="catalytic activity">
    <reaction evidence="10">
        <text>L-aspartate + O2 = iminosuccinate + H2O2</text>
        <dbReference type="Rhea" id="RHEA:25876"/>
        <dbReference type="ChEBI" id="CHEBI:15379"/>
        <dbReference type="ChEBI" id="CHEBI:16240"/>
        <dbReference type="ChEBI" id="CHEBI:29991"/>
        <dbReference type="ChEBI" id="CHEBI:77875"/>
        <dbReference type="EC" id="1.4.3.16"/>
    </reaction>
    <physiologicalReaction direction="left-to-right" evidence="10">
        <dbReference type="Rhea" id="RHEA:25877"/>
    </physiologicalReaction>
</comment>
<evidence type="ECO:0000313" key="17">
    <source>
        <dbReference type="EMBL" id="QOY36333.1"/>
    </source>
</evidence>
<dbReference type="PRINTS" id="PR00368">
    <property type="entry name" value="FADPNR"/>
</dbReference>
<comment type="similarity">
    <text evidence="3 13">Belongs to the FAD-dependent oxidoreductase 2 family. NadB subfamily.</text>
</comment>
<dbReference type="Gene3D" id="1.20.58.100">
    <property type="entry name" value="Fumarate reductase/succinate dehydrogenase flavoprotein-like, C-terminal domain"/>
    <property type="match status" value="1"/>
</dbReference>
<dbReference type="InterPro" id="IPR005288">
    <property type="entry name" value="NadB"/>
</dbReference>
<dbReference type="Gene3D" id="3.50.50.60">
    <property type="entry name" value="FAD/NAD(P)-binding domain"/>
    <property type="match status" value="1"/>
</dbReference>
<reference evidence="16 18" key="1">
    <citation type="submission" date="2016-10" db="EMBL/GenBank/DDBJ databases">
        <title>Draft genome sequences of four alkaliphilic bacteria belonging to the Anaerobacillus genus.</title>
        <authorList>
            <person name="Bassil N.M."/>
            <person name="Lloyd J.R."/>
        </authorList>
    </citation>
    <scope>NUCLEOTIDE SEQUENCE [LARGE SCALE GENOMIC DNA]</scope>
    <source>
        <strain evidence="16 18">NB2006</strain>
    </source>
</reference>
<dbReference type="InterPro" id="IPR015939">
    <property type="entry name" value="Fum_Rdtase/Succ_DH_flav-like_C"/>
</dbReference>
<dbReference type="GO" id="GO:0005737">
    <property type="term" value="C:cytoplasm"/>
    <property type="evidence" value="ECO:0007669"/>
    <property type="project" value="UniProtKB-SubCell"/>
</dbReference>
<feature type="domain" description="Fumarate reductase/succinate dehydrogenase flavoprotein-like C-terminal" evidence="15">
    <location>
        <begin position="415"/>
        <end position="502"/>
    </location>
</feature>
<dbReference type="GO" id="GO:0008734">
    <property type="term" value="F:L-aspartate oxidase activity"/>
    <property type="evidence" value="ECO:0007669"/>
    <property type="project" value="UniProtKB-UniRule"/>
</dbReference>
<dbReference type="InterPro" id="IPR003953">
    <property type="entry name" value="FAD-dep_OxRdtase_2_FAD-bd"/>
</dbReference>
<reference evidence="17 18" key="3">
    <citation type="journal article" date="2019" name="Int. J. Syst. Evol. Microbiol.">
        <title>Anaerobacillus isosaccharinicus sp. nov., an alkaliphilic bacterium which degrades isosaccharinic acid.</title>
        <authorList>
            <person name="Bassil N.M."/>
            <person name="Lloyd J.R."/>
        </authorList>
    </citation>
    <scope>NUCLEOTIDE SEQUENCE [LARGE SCALE GENOMIC DNA]</scope>
    <source>
        <strain evidence="17 18">NB2006</strain>
    </source>
</reference>
<dbReference type="InterPro" id="IPR037099">
    <property type="entry name" value="Fum_R/Succ_DH_flav-like_C_sf"/>
</dbReference>
<evidence type="ECO:0000313" key="16">
    <source>
        <dbReference type="EMBL" id="OIJ03608.1"/>
    </source>
</evidence>
<dbReference type="Pfam" id="PF00890">
    <property type="entry name" value="FAD_binding_2"/>
    <property type="match status" value="1"/>
</dbReference>
<evidence type="ECO:0000256" key="1">
    <source>
        <dbReference type="ARBA" id="ARBA00001974"/>
    </source>
</evidence>
<comment type="function">
    <text evidence="13">Catalyzes the oxidation of L-aspartate to iminoaspartate.</text>
</comment>
<dbReference type="Gene3D" id="3.90.700.10">
    <property type="entry name" value="Succinate dehydrogenase/fumarate reductase flavoprotein, catalytic domain"/>
    <property type="match status" value="1"/>
</dbReference>
<dbReference type="EMBL" id="LQXD01000210">
    <property type="protein sequence ID" value="OIJ03608.1"/>
    <property type="molecule type" value="Genomic_DNA"/>
</dbReference>
<evidence type="ECO:0000256" key="8">
    <source>
        <dbReference type="ARBA" id="ARBA00022827"/>
    </source>
</evidence>
<accession>A0A1S2KTW3</accession>
<gene>
    <name evidence="17" type="primary">nadB</name>
    <name evidence="17" type="ORF">AWH56_001140</name>
    <name evidence="16" type="ORF">AWH56_24400</name>
</gene>
<protein>
    <recommendedName>
        <fullName evidence="5 11">L-aspartate oxidase</fullName>
        <ecNumber evidence="4 11">1.4.3.16</ecNumber>
    </recommendedName>
</protein>
<keyword evidence="18" id="KW-1185">Reference proteome</keyword>
<dbReference type="PANTHER" id="PTHR42716:SF2">
    <property type="entry name" value="L-ASPARTATE OXIDASE, CHLOROPLASTIC"/>
    <property type="match status" value="1"/>
</dbReference>
<comment type="cofactor">
    <cofactor evidence="1 13">
        <name>FAD</name>
        <dbReference type="ChEBI" id="CHEBI:57692"/>
    </cofactor>
</comment>
<comment type="subcellular location">
    <subcellularLocation>
        <location evidence="13">Cytoplasm</location>
    </subcellularLocation>
</comment>
<feature type="active site" description="Proton acceptor" evidence="12">
    <location>
        <position position="274"/>
    </location>
</feature>
<dbReference type="NCBIfam" id="NF005978">
    <property type="entry name" value="PRK08071.1"/>
    <property type="match status" value="1"/>
</dbReference>
<dbReference type="GO" id="GO:0034628">
    <property type="term" value="P:'de novo' NAD+ biosynthetic process from L-aspartate"/>
    <property type="evidence" value="ECO:0007669"/>
    <property type="project" value="TreeGrafter"/>
</dbReference>
<dbReference type="EMBL" id="CP063356">
    <property type="protein sequence ID" value="QOY36333.1"/>
    <property type="molecule type" value="Genomic_DNA"/>
</dbReference>
<evidence type="ECO:0000256" key="6">
    <source>
        <dbReference type="ARBA" id="ARBA00022630"/>
    </source>
</evidence>
<evidence type="ECO:0000259" key="15">
    <source>
        <dbReference type="Pfam" id="PF02910"/>
    </source>
</evidence>
<evidence type="ECO:0000256" key="2">
    <source>
        <dbReference type="ARBA" id="ARBA00004950"/>
    </source>
</evidence>
<dbReference type="KEGG" id="aia:AWH56_001140"/>
<evidence type="ECO:0000256" key="13">
    <source>
        <dbReference type="RuleBase" id="RU362049"/>
    </source>
</evidence>
<dbReference type="InterPro" id="IPR027477">
    <property type="entry name" value="Succ_DH/fumarate_Rdtase_cat_sf"/>
</dbReference>
<reference evidence="17" key="4">
    <citation type="submission" date="2020-10" db="EMBL/GenBank/DDBJ databases">
        <authorList>
            <person name="Bassil N.M."/>
            <person name="Lloyd J.R."/>
        </authorList>
    </citation>
    <scope>NUCLEOTIDE SEQUENCE</scope>
    <source>
        <strain evidence="17">NB2006</strain>
    </source>
</reference>
<dbReference type="NCBIfam" id="TIGR00551">
    <property type="entry name" value="nadB"/>
    <property type="match status" value="1"/>
</dbReference>
<dbReference type="RefSeq" id="WP_071319515.1">
    <property type="nucleotide sequence ID" value="NZ_CP063356.2"/>
</dbReference>
<evidence type="ECO:0000259" key="14">
    <source>
        <dbReference type="Pfam" id="PF00890"/>
    </source>
</evidence>
<dbReference type="InterPro" id="IPR036188">
    <property type="entry name" value="FAD/NAD-bd_sf"/>
</dbReference>
<name>A0A1S2KTW3_9BACI</name>
<organism evidence="16 18">
    <name type="scientific">Anaerobacillus isosaccharinicus</name>
    <dbReference type="NCBI Taxonomy" id="1532552"/>
    <lineage>
        <taxon>Bacteria</taxon>
        <taxon>Bacillati</taxon>
        <taxon>Bacillota</taxon>
        <taxon>Bacilli</taxon>
        <taxon>Bacillales</taxon>
        <taxon>Bacillaceae</taxon>
        <taxon>Anaerobacillus</taxon>
    </lineage>
</organism>
<dbReference type="AlphaFoldDB" id="A0A1S2KTW3"/>
<dbReference type="OrthoDB" id="9806724at2"/>
<dbReference type="UniPathway" id="UPA00253">
    <property type="reaction ID" value="UER00326"/>
</dbReference>
<dbReference type="SUPFAM" id="SSF51905">
    <property type="entry name" value="FAD/NAD(P)-binding domain"/>
    <property type="match status" value="1"/>
</dbReference>
<dbReference type="EC" id="1.4.3.16" evidence="4 11"/>
<reference evidence="17 18" key="2">
    <citation type="journal article" date="2017" name="Genome Announc.">
        <title>Draft Genome Sequences of Four Alkaliphilic Bacteria Belonging to the Anaerobacillus Genus.</title>
        <authorList>
            <person name="Bassil N.M."/>
            <person name="Lloyd J.R."/>
        </authorList>
    </citation>
    <scope>NUCLEOTIDE SEQUENCE [LARGE SCALE GENOMIC DNA]</scope>
    <source>
        <strain evidence="17 18">NB2006</strain>
    </source>
</reference>
<evidence type="ECO:0000313" key="18">
    <source>
        <dbReference type="Proteomes" id="UP000180175"/>
    </source>
</evidence>
<evidence type="ECO:0000256" key="4">
    <source>
        <dbReference type="ARBA" id="ARBA00012173"/>
    </source>
</evidence>
<evidence type="ECO:0000256" key="3">
    <source>
        <dbReference type="ARBA" id="ARBA00008562"/>
    </source>
</evidence>
<dbReference type="SUPFAM" id="SSF46977">
    <property type="entry name" value="Succinate dehydrogenase/fumarate reductase flavoprotein C-terminal domain"/>
    <property type="match status" value="1"/>
</dbReference>
<evidence type="ECO:0000256" key="5">
    <source>
        <dbReference type="ARBA" id="ARBA00021901"/>
    </source>
</evidence>
<keyword evidence="7 13" id="KW-0662">Pyridine nucleotide biosynthesis</keyword>
<evidence type="ECO:0000256" key="9">
    <source>
        <dbReference type="ARBA" id="ARBA00023002"/>
    </source>
</evidence>
<comment type="pathway">
    <text evidence="2 13">Cofactor biosynthesis; NAD(+) biosynthesis; iminoaspartate from L-aspartate (oxidase route): step 1/1.</text>
</comment>
<feature type="domain" description="FAD-dependent oxidoreductase 2 FAD-binding" evidence="14">
    <location>
        <begin position="7"/>
        <end position="372"/>
    </location>
</feature>
<dbReference type="SUPFAM" id="SSF56425">
    <property type="entry name" value="Succinate dehydrogenase/fumarate reductase flavoprotein, catalytic domain"/>
    <property type="match status" value="1"/>
</dbReference>
<keyword evidence="8 13" id="KW-0274">FAD</keyword>
<evidence type="ECO:0000256" key="10">
    <source>
        <dbReference type="ARBA" id="ARBA00048305"/>
    </source>
</evidence>
<dbReference type="PANTHER" id="PTHR42716">
    <property type="entry name" value="L-ASPARTATE OXIDASE"/>
    <property type="match status" value="1"/>
</dbReference>
<dbReference type="GO" id="GO:0033765">
    <property type="term" value="F:steroid dehydrogenase activity, acting on the CH-CH group of donors"/>
    <property type="evidence" value="ECO:0007669"/>
    <property type="project" value="UniProtKB-ARBA"/>
</dbReference>
<keyword evidence="9 13" id="KW-0560">Oxidoreductase</keyword>
<keyword evidence="6 13" id="KW-0285">Flavoprotein</keyword>
<evidence type="ECO:0000256" key="7">
    <source>
        <dbReference type="ARBA" id="ARBA00022642"/>
    </source>
</evidence>
<proteinExistence type="inferred from homology"/>
<evidence type="ECO:0000256" key="11">
    <source>
        <dbReference type="NCBIfam" id="TIGR00551"/>
    </source>
</evidence>
<dbReference type="Proteomes" id="UP000180175">
    <property type="component" value="Chromosome"/>
</dbReference>
<dbReference type="Pfam" id="PF02910">
    <property type="entry name" value="Succ_DH_flav_C"/>
    <property type="match status" value="1"/>
</dbReference>
<dbReference type="PIRSF" id="PIRSF000171">
    <property type="entry name" value="SDHA_APRA_LASPO"/>
    <property type="match status" value="1"/>
</dbReference>
<sequence length="525" mass="58142">MNVKKTDVVIIGGGLAGLMTADYLCNDRNVMLITKSELNHSNSWLAQGGIAAAMTKEDHWQEHFNDTIVAGGFHNNRETTEILVKHGTRLIKKLIEMGVSFDKDDNNQLSLGMEGAHGKRRILHAGGDATGKVVVEAIMARVLSKIEVFEQEMAYDLLVENGVCLGVFTKDTNEDIWFIEADQVIIATGGIGQLYSATSNCLEATGDGIAMAYRAGAAICDMEFIQFHPTLLMNGDSSCGLISEAVRGEGGRLVTEDGQFLMKGKHSLEDLAPRDVVAREIFNTKLNNNKIFLNINNVANFQYRFPSIYEMCKKTPELLKSGLLPVQPGAHFIMGGVKVDRDGRSSIENLFAVGECAYTGVHGANRLASNSLLEAIVFAERLASTILGAEKIKRDGGRVPVVMKTFNNLPLPTKTEIQEVMDRYVGIMRDKEGLQKAVSWFDQFKDISMEQSHFQLSVEDKIICNMLISGSLIARASLMREESRGGHYRSDYPTTNDKKWYGYQNVFLNGDLYCEKFFELSEMIG</sequence>